<keyword evidence="3" id="KW-1185">Reference proteome</keyword>
<dbReference type="SUPFAM" id="SSF52047">
    <property type="entry name" value="RNI-like"/>
    <property type="match status" value="1"/>
</dbReference>
<feature type="compositionally biased region" description="Low complexity" evidence="1">
    <location>
        <begin position="1"/>
        <end position="13"/>
    </location>
</feature>
<dbReference type="InterPro" id="IPR001611">
    <property type="entry name" value="Leu-rich_rpt"/>
</dbReference>
<dbReference type="Proteomes" id="UP001230188">
    <property type="component" value="Unassembled WGS sequence"/>
</dbReference>
<dbReference type="PANTHER" id="PTHR24114">
    <property type="entry name" value="LEUCINE RICH REPEAT FAMILY PROTEIN"/>
    <property type="match status" value="1"/>
</dbReference>
<accession>A0AAD7UNL7</accession>
<feature type="region of interest" description="Disordered" evidence="1">
    <location>
        <begin position="932"/>
        <end position="991"/>
    </location>
</feature>
<feature type="region of interest" description="Disordered" evidence="1">
    <location>
        <begin position="1007"/>
        <end position="1033"/>
    </location>
</feature>
<feature type="region of interest" description="Disordered" evidence="1">
    <location>
        <begin position="1"/>
        <end position="37"/>
    </location>
</feature>
<proteinExistence type="predicted"/>
<sequence>MKPRRPASSPPRQQGRRAKTAPTGRKTRSGITDKNKGTVAAAVTTAVNLAELFADSRELLPAYFEEELPAPPGPNQESAPLFGEDFVNDFRRAEQFEASAWTKLILGYHKALRRGKKKSTISAQCRPSKVRREDEKWASWRQSLPPAVAPAFDSVDISALGENGRREYLQFECKRRLLSPGKRLQECFVRPRTCVDARGHGIFDPYVLASAVQSGSGEYSARSVDASHNALSSPAMRAVVQALPEETLTQLDVSWNRDCGQGLAEGLARRKLKNLRTLLVAGVRLTSNACLELVDGLVLSRRRMVESLVHLDASHNAIGELGCAALSFLLQPDIAPSLRHLLLAWNNVTSSGAIHLLVPLVRRPKSKWGHTPPPSRLKTLDLSFNNVFGSRGETADVPPPKSVAVAPPTATSFEPDAGKQQLLVVEPLLLRPASVVQVLSEVFRTNTSLEHVALSGNNITPAGAKALGKALRKNTTIVGLHLDDSCCSVDARGRLVARESPHMLVAPPGKGGGGDDDDVSVVAVLDRCVEHANATISTLVGLPPTVQALDDEWSCVMLRAISGVPFIATSVPRKRRRRRRRRKPEPEPASWAERVPVDLQHVVDATNATSFLPARPRAVAVAPVAPSNFAPEASCFADRAQDEGSYLDTDKRLQKCFTSDWAKIESRIRALACFRATNRREKEIARAKDALWPGFRALRAAFCYYAAQHGKAFQLSSPGFAQIWKDSGLLVDGEGFSIADCNNLFLAVNRLRGDRDACWNRHELLEGTIRVAVRVFYDARVVDTAAAAIEMLLAQHVHRVYRRVAPEPDDFRSRALYAAKTDAVIADHFPELNSLFVDLVAGFNPYVDLETWTRIFFFDGGDEPPRRLCQTDYVLVFVHSKLTPIDERHARRNRGMSFLDFVEGVWRLACLFDRRKPAEAFGTIIAHLRSRRASGPGKKCDKSKALRAATVKSGDTTSFSSRKLGREDERPSRDKANPTQPPPPPQSPHRVALAALGLKRAVAAFLKRPPARAAPEMDLTPDEIPRDAPQGAR</sequence>
<dbReference type="EMBL" id="JAQMWT010000021">
    <property type="protein sequence ID" value="KAJ8613836.1"/>
    <property type="molecule type" value="Genomic_DNA"/>
</dbReference>
<organism evidence="2 3">
    <name type="scientific">Chrysophaeum taylorii</name>
    <dbReference type="NCBI Taxonomy" id="2483200"/>
    <lineage>
        <taxon>Eukaryota</taxon>
        <taxon>Sar</taxon>
        <taxon>Stramenopiles</taxon>
        <taxon>Ochrophyta</taxon>
        <taxon>Pelagophyceae</taxon>
        <taxon>Pelagomonadales</taxon>
        <taxon>Pelagomonadaceae</taxon>
        <taxon>Chrysophaeum</taxon>
    </lineage>
</organism>
<dbReference type="SMART" id="SM00368">
    <property type="entry name" value="LRR_RI"/>
    <property type="match status" value="2"/>
</dbReference>
<evidence type="ECO:0000313" key="3">
    <source>
        <dbReference type="Proteomes" id="UP001230188"/>
    </source>
</evidence>
<dbReference type="InterPro" id="IPR032675">
    <property type="entry name" value="LRR_dom_sf"/>
</dbReference>
<reference evidence="2" key="1">
    <citation type="submission" date="2023-01" db="EMBL/GenBank/DDBJ databases">
        <title>Metagenome sequencing of chrysophaentin producing Chrysophaeum taylorii.</title>
        <authorList>
            <person name="Davison J."/>
            <person name="Bewley C."/>
        </authorList>
    </citation>
    <scope>NUCLEOTIDE SEQUENCE</scope>
    <source>
        <strain evidence="2">NIES-1699</strain>
    </source>
</reference>
<dbReference type="AlphaFoldDB" id="A0AAD7UNL7"/>
<dbReference type="Gene3D" id="3.80.10.10">
    <property type="entry name" value="Ribonuclease Inhibitor"/>
    <property type="match status" value="2"/>
</dbReference>
<dbReference type="PANTHER" id="PTHR24114:SF2">
    <property type="entry name" value="F-BOX DOMAIN-CONTAINING PROTEIN-RELATED"/>
    <property type="match status" value="1"/>
</dbReference>
<gene>
    <name evidence="2" type="ORF">CTAYLR_004933</name>
</gene>
<feature type="compositionally biased region" description="Basic and acidic residues" evidence="1">
    <location>
        <begin position="964"/>
        <end position="976"/>
    </location>
</feature>
<comment type="caution">
    <text evidence="2">The sequence shown here is derived from an EMBL/GenBank/DDBJ whole genome shotgun (WGS) entry which is preliminary data.</text>
</comment>
<protein>
    <submittedName>
        <fullName evidence="2">Uncharacterized protein</fullName>
    </submittedName>
</protein>
<evidence type="ECO:0000256" key="1">
    <source>
        <dbReference type="SAM" id="MobiDB-lite"/>
    </source>
</evidence>
<feature type="compositionally biased region" description="Basic residues" evidence="1">
    <location>
        <begin position="572"/>
        <end position="583"/>
    </location>
</feature>
<name>A0AAD7UNL7_9STRA</name>
<evidence type="ECO:0000313" key="2">
    <source>
        <dbReference type="EMBL" id="KAJ8613836.1"/>
    </source>
</evidence>
<feature type="region of interest" description="Disordered" evidence="1">
    <location>
        <begin position="572"/>
        <end position="592"/>
    </location>
</feature>
<dbReference type="Pfam" id="PF13516">
    <property type="entry name" value="LRR_6"/>
    <property type="match status" value="2"/>
</dbReference>
<dbReference type="InterPro" id="IPR052394">
    <property type="entry name" value="LRR-containing"/>
</dbReference>